<feature type="transmembrane region" description="Helical" evidence="2">
    <location>
        <begin position="6"/>
        <end position="28"/>
    </location>
</feature>
<sequence length="105" mass="12187">MQLSSGAIFAITGACFVLLAAVFLYCTFREPRNNRNNSIINLQELGQLPRRPRPVHSRHPRRSHSTHTRHPRHSRSAHTRHPRHSHSTQTRRPRLASDSSEERIK</sequence>
<evidence type="ECO:0000256" key="2">
    <source>
        <dbReference type="SAM" id="Phobius"/>
    </source>
</evidence>
<feature type="compositionally biased region" description="Basic residues" evidence="1">
    <location>
        <begin position="50"/>
        <end position="94"/>
    </location>
</feature>
<feature type="region of interest" description="Disordered" evidence="1">
    <location>
        <begin position="36"/>
        <end position="105"/>
    </location>
</feature>
<evidence type="ECO:0000313" key="3">
    <source>
        <dbReference type="EMBL" id="KAJ8059111.1"/>
    </source>
</evidence>
<keyword evidence="2" id="KW-1133">Transmembrane helix</keyword>
<gene>
    <name evidence="3" type="ORF">OCU04_012088</name>
</gene>
<keyword evidence="2" id="KW-0812">Transmembrane</keyword>
<evidence type="ECO:0000256" key="1">
    <source>
        <dbReference type="SAM" id="MobiDB-lite"/>
    </source>
</evidence>
<name>A0A9X0AAF7_9HELO</name>
<proteinExistence type="predicted"/>
<dbReference type="EMBL" id="JAPEIS010000015">
    <property type="protein sequence ID" value="KAJ8059111.1"/>
    <property type="molecule type" value="Genomic_DNA"/>
</dbReference>
<dbReference type="AlphaFoldDB" id="A0A9X0AAF7"/>
<keyword evidence="2" id="KW-0472">Membrane</keyword>
<keyword evidence="4" id="KW-1185">Reference proteome</keyword>
<dbReference type="Proteomes" id="UP001152300">
    <property type="component" value="Unassembled WGS sequence"/>
</dbReference>
<evidence type="ECO:0000313" key="4">
    <source>
        <dbReference type="Proteomes" id="UP001152300"/>
    </source>
</evidence>
<organism evidence="3 4">
    <name type="scientific">Sclerotinia nivalis</name>
    <dbReference type="NCBI Taxonomy" id="352851"/>
    <lineage>
        <taxon>Eukaryota</taxon>
        <taxon>Fungi</taxon>
        <taxon>Dikarya</taxon>
        <taxon>Ascomycota</taxon>
        <taxon>Pezizomycotina</taxon>
        <taxon>Leotiomycetes</taxon>
        <taxon>Helotiales</taxon>
        <taxon>Sclerotiniaceae</taxon>
        <taxon>Sclerotinia</taxon>
    </lineage>
</organism>
<comment type="caution">
    <text evidence="3">The sequence shown here is derived from an EMBL/GenBank/DDBJ whole genome shotgun (WGS) entry which is preliminary data.</text>
</comment>
<reference evidence="3" key="1">
    <citation type="submission" date="2022-11" db="EMBL/GenBank/DDBJ databases">
        <title>Genome Resource of Sclerotinia nivalis Strain SnTB1, a Plant Pathogen Isolated from American Ginseng.</title>
        <authorList>
            <person name="Fan S."/>
        </authorList>
    </citation>
    <scope>NUCLEOTIDE SEQUENCE</scope>
    <source>
        <strain evidence="3">SnTB1</strain>
    </source>
</reference>
<protein>
    <submittedName>
        <fullName evidence="3">Uncharacterized protein</fullName>
    </submittedName>
</protein>
<accession>A0A9X0AAF7</accession>